<dbReference type="InterPro" id="IPR035919">
    <property type="entry name" value="EAL_sf"/>
</dbReference>
<feature type="transmembrane region" description="Helical" evidence="1">
    <location>
        <begin position="170"/>
        <end position="190"/>
    </location>
</feature>
<feature type="domain" description="EAL" evidence="2">
    <location>
        <begin position="390"/>
        <end position="640"/>
    </location>
</feature>
<dbReference type="Proteomes" id="UP000244189">
    <property type="component" value="Unassembled WGS sequence"/>
</dbReference>
<dbReference type="PROSITE" id="PS50883">
    <property type="entry name" value="EAL"/>
    <property type="match status" value="1"/>
</dbReference>
<evidence type="ECO:0000256" key="1">
    <source>
        <dbReference type="SAM" id="Phobius"/>
    </source>
</evidence>
<gene>
    <name evidence="4" type="ORF">C8J26_3505</name>
</gene>
<keyword evidence="1" id="KW-0472">Membrane</keyword>
<dbReference type="InterPro" id="IPR001633">
    <property type="entry name" value="EAL_dom"/>
</dbReference>
<dbReference type="NCBIfam" id="TIGR00254">
    <property type="entry name" value="GGDEF"/>
    <property type="match status" value="1"/>
</dbReference>
<keyword evidence="1" id="KW-0812">Transmembrane</keyword>
<dbReference type="CDD" id="cd01948">
    <property type="entry name" value="EAL"/>
    <property type="match status" value="1"/>
</dbReference>
<dbReference type="InterPro" id="IPR043128">
    <property type="entry name" value="Rev_trsase/Diguanyl_cyclase"/>
</dbReference>
<dbReference type="PANTHER" id="PTHR44757">
    <property type="entry name" value="DIGUANYLATE CYCLASE DGCP"/>
    <property type="match status" value="1"/>
</dbReference>
<name>A0A2T5GH47_9SPHN</name>
<dbReference type="RefSeq" id="WP_162236998.1">
    <property type="nucleotide sequence ID" value="NZ_JAPZPS010000013.1"/>
</dbReference>
<evidence type="ECO:0000313" key="4">
    <source>
        <dbReference type="EMBL" id="PTQ58638.1"/>
    </source>
</evidence>
<evidence type="ECO:0000259" key="2">
    <source>
        <dbReference type="PROSITE" id="PS50883"/>
    </source>
</evidence>
<dbReference type="Gene3D" id="3.30.70.270">
    <property type="match status" value="1"/>
</dbReference>
<organism evidence="4 5">
    <name type="scientific">Sphingomonas aurantiaca</name>
    <dbReference type="NCBI Taxonomy" id="185949"/>
    <lineage>
        <taxon>Bacteria</taxon>
        <taxon>Pseudomonadati</taxon>
        <taxon>Pseudomonadota</taxon>
        <taxon>Alphaproteobacteria</taxon>
        <taxon>Sphingomonadales</taxon>
        <taxon>Sphingomonadaceae</taxon>
        <taxon>Sphingomonas</taxon>
    </lineage>
</organism>
<evidence type="ECO:0000313" key="5">
    <source>
        <dbReference type="Proteomes" id="UP000244189"/>
    </source>
</evidence>
<dbReference type="AlphaFoldDB" id="A0A2T5GH47"/>
<protein>
    <submittedName>
        <fullName evidence="4">Diguanylate cyclase (GGDEF)-like protein</fullName>
    </submittedName>
</protein>
<dbReference type="Pfam" id="PF00563">
    <property type="entry name" value="EAL"/>
    <property type="match status" value="1"/>
</dbReference>
<reference evidence="4 5" key="1">
    <citation type="submission" date="2018-04" db="EMBL/GenBank/DDBJ databases">
        <title>Genomic Encyclopedia of Type Strains, Phase III (KMG-III): the genomes of soil and plant-associated and newly described type strains.</title>
        <authorList>
            <person name="Whitman W."/>
        </authorList>
    </citation>
    <scope>NUCLEOTIDE SEQUENCE [LARGE SCALE GENOMIC DNA]</scope>
    <source>
        <strain evidence="4 5">MA101b</strain>
    </source>
</reference>
<evidence type="ECO:0000259" key="3">
    <source>
        <dbReference type="PROSITE" id="PS50887"/>
    </source>
</evidence>
<dbReference type="PANTHER" id="PTHR44757:SF2">
    <property type="entry name" value="BIOFILM ARCHITECTURE MAINTENANCE PROTEIN MBAA"/>
    <property type="match status" value="1"/>
</dbReference>
<dbReference type="InterPro" id="IPR000160">
    <property type="entry name" value="GGDEF_dom"/>
</dbReference>
<comment type="caution">
    <text evidence="4">The sequence shown here is derived from an EMBL/GenBank/DDBJ whole genome shotgun (WGS) entry which is preliminary data.</text>
</comment>
<dbReference type="SMART" id="SM00267">
    <property type="entry name" value="GGDEF"/>
    <property type="match status" value="1"/>
</dbReference>
<proteinExistence type="predicted"/>
<dbReference type="PROSITE" id="PS50887">
    <property type="entry name" value="GGDEF"/>
    <property type="match status" value="1"/>
</dbReference>
<dbReference type="EMBL" id="QAOG01000007">
    <property type="protein sequence ID" value="PTQ58638.1"/>
    <property type="molecule type" value="Genomic_DNA"/>
</dbReference>
<feature type="domain" description="GGDEF" evidence="3">
    <location>
        <begin position="248"/>
        <end position="381"/>
    </location>
</feature>
<keyword evidence="5" id="KW-1185">Reference proteome</keyword>
<dbReference type="CDD" id="cd01949">
    <property type="entry name" value="GGDEF"/>
    <property type="match status" value="1"/>
</dbReference>
<sequence>MIILLVLAVTLCLGTLIYVQHANSLIVDHDMQTAVSLSELAARFDHEDGNLYRLLVDASANGRAADSTRRLINIRHRISQISADLARQREALDPRDITRATRVVAELGKYDEAVGVVSSMLEVDFSTSVAMLRPFRANADRVLAEVKAIAASGIADAHRHAEDAAWRTRWLVALVTAAVLIVAGLSYAWLALAAERGVQLTAEITRRGIAEQEALKLARTDALTGLVNRREFGNALEIAIDAAMTAGRGLSVVLLDLDGFKDANDMHGHAAGDTVLMTVAHRLHSVCGDYATIARLGGDEFAIIVPDEGSTGDAMALAYQASHVLHQPLAWRSNTITVGASIGVSRFPNDGVAGSELLHAADIAMYEAKRGSKGGVCLFSPSMEAERFERRRMEQELRDGIGRSEVKPFYQPIVRFSDGGLCGFEILARWHHPRLGLLAPDAFIRLADSTGQITAMTNSILRQACIDARQIPAHLRLALNISPTQFEEPGLAEALIAIILAEGVSPSRFEIEITEDAVMDDIVAAERVLATFRQSGISVALDDFGTGYSSLSNLRRLRFDKIKIDQSFVTSLTDSVESEKIVDAIISLALSFGMKVTAEGIEDAAVAAMLSLKGCTQGQGYLFGKPASFTETVRLFSTACQVAA</sequence>
<dbReference type="Gene3D" id="3.20.20.450">
    <property type="entry name" value="EAL domain"/>
    <property type="match status" value="1"/>
</dbReference>
<dbReference type="SUPFAM" id="SSF141868">
    <property type="entry name" value="EAL domain-like"/>
    <property type="match status" value="1"/>
</dbReference>
<dbReference type="Pfam" id="PF00990">
    <property type="entry name" value="GGDEF"/>
    <property type="match status" value="1"/>
</dbReference>
<dbReference type="InterPro" id="IPR029787">
    <property type="entry name" value="Nucleotide_cyclase"/>
</dbReference>
<dbReference type="InterPro" id="IPR052155">
    <property type="entry name" value="Biofilm_reg_signaling"/>
</dbReference>
<dbReference type="SMART" id="SM00052">
    <property type="entry name" value="EAL"/>
    <property type="match status" value="1"/>
</dbReference>
<keyword evidence="1" id="KW-1133">Transmembrane helix</keyword>
<accession>A0A2T5GH47</accession>
<dbReference type="SUPFAM" id="SSF55073">
    <property type="entry name" value="Nucleotide cyclase"/>
    <property type="match status" value="1"/>
</dbReference>